<sequence>MFFREKWVVKERLKDMPLFSLSPLSPKKLDLGKVVYAT</sequence>
<organism evidence="1">
    <name type="scientific">hydrothermal vent metagenome</name>
    <dbReference type="NCBI Taxonomy" id="652676"/>
    <lineage>
        <taxon>unclassified sequences</taxon>
        <taxon>metagenomes</taxon>
        <taxon>ecological metagenomes</taxon>
    </lineage>
</organism>
<accession>A0A3B0WLD1</accession>
<gene>
    <name evidence="1" type="ORF">MNBD_GAMMA04-1756</name>
</gene>
<dbReference type="EMBL" id="UOFB01000038">
    <property type="protein sequence ID" value="VAW44364.1"/>
    <property type="molecule type" value="Genomic_DNA"/>
</dbReference>
<proteinExistence type="predicted"/>
<evidence type="ECO:0000313" key="1">
    <source>
        <dbReference type="EMBL" id="VAW44364.1"/>
    </source>
</evidence>
<reference evidence="1" key="1">
    <citation type="submission" date="2018-06" db="EMBL/GenBank/DDBJ databases">
        <authorList>
            <person name="Zhirakovskaya E."/>
        </authorList>
    </citation>
    <scope>NUCLEOTIDE SEQUENCE</scope>
</reference>
<dbReference type="AlphaFoldDB" id="A0A3B0WLD1"/>
<name>A0A3B0WLD1_9ZZZZ</name>
<protein>
    <submittedName>
        <fullName evidence="1">Uncharacterized protein</fullName>
    </submittedName>
</protein>